<dbReference type="Proteomes" id="UP000823900">
    <property type="component" value="Unassembled WGS sequence"/>
</dbReference>
<accession>A0A9D2KMB8</accession>
<protein>
    <submittedName>
        <fullName evidence="1">ABC transporter substrate-binding protein</fullName>
    </submittedName>
</protein>
<gene>
    <name evidence="1" type="ORF">IAA07_00050</name>
</gene>
<dbReference type="InterPro" id="IPR007487">
    <property type="entry name" value="ABC_transpt-TYRBP-like"/>
</dbReference>
<sequence>MIDNGAFSDMRDGFVEEITGKYTGGEVEILDRNAQGDAAALNTICQEMADSGADVIATIATPATQAMVNMELDTPVFFIAVSDPVGAGVITDMEYPDKNATGTSNAIPVEDIFALSDQLTPGCETYGILYNTSEVNAVNTAANAKEYLEGAGLSYVEAVVTNSSEVQQAAQSLAEEVDAIFVPNDSMIQSAMPLVAEVAREAKIPVYGSSAVMVDSGAFATIAISDREIGAMTADMALEYLNGTSVEEIPSVVVPASDTVINKTTADQLGITFSDEVADSAVFVEDAR</sequence>
<reference evidence="1" key="1">
    <citation type="journal article" date="2021" name="PeerJ">
        <title>Extensive microbial diversity within the chicken gut microbiome revealed by metagenomics and culture.</title>
        <authorList>
            <person name="Gilroy R."/>
            <person name="Ravi A."/>
            <person name="Getino M."/>
            <person name="Pursley I."/>
            <person name="Horton D.L."/>
            <person name="Alikhan N.F."/>
            <person name="Baker D."/>
            <person name="Gharbi K."/>
            <person name="Hall N."/>
            <person name="Watson M."/>
            <person name="Adriaenssens E.M."/>
            <person name="Foster-Nyarko E."/>
            <person name="Jarju S."/>
            <person name="Secka A."/>
            <person name="Antonio M."/>
            <person name="Oren A."/>
            <person name="Chaudhuri R.R."/>
            <person name="La Ragione R."/>
            <person name="Hildebrand F."/>
            <person name="Pallen M.J."/>
        </authorList>
    </citation>
    <scope>NUCLEOTIDE SEQUENCE</scope>
    <source>
        <strain evidence="1">CHK178-16964</strain>
    </source>
</reference>
<dbReference type="SUPFAM" id="SSF53822">
    <property type="entry name" value="Periplasmic binding protein-like I"/>
    <property type="match status" value="1"/>
</dbReference>
<dbReference type="AlphaFoldDB" id="A0A9D2KMB8"/>
<organism evidence="1 2">
    <name type="scientific">Candidatus Lachnoclostridium stercoravium</name>
    <dbReference type="NCBI Taxonomy" id="2838633"/>
    <lineage>
        <taxon>Bacteria</taxon>
        <taxon>Bacillati</taxon>
        <taxon>Bacillota</taxon>
        <taxon>Clostridia</taxon>
        <taxon>Lachnospirales</taxon>
        <taxon>Lachnospiraceae</taxon>
    </lineage>
</organism>
<dbReference type="PANTHER" id="PTHR35271">
    <property type="entry name" value="ABC TRANSPORTER, SUBSTRATE-BINDING LIPOPROTEIN-RELATED"/>
    <property type="match status" value="1"/>
</dbReference>
<dbReference type="InterPro" id="IPR028082">
    <property type="entry name" value="Peripla_BP_I"/>
</dbReference>
<dbReference type="CDD" id="cd06325">
    <property type="entry name" value="PBP1_ABC_unchar_transporter"/>
    <property type="match status" value="1"/>
</dbReference>
<evidence type="ECO:0000313" key="1">
    <source>
        <dbReference type="EMBL" id="HJA69954.1"/>
    </source>
</evidence>
<comment type="caution">
    <text evidence="1">The sequence shown here is derived from an EMBL/GenBank/DDBJ whole genome shotgun (WGS) entry which is preliminary data.</text>
</comment>
<proteinExistence type="predicted"/>
<evidence type="ECO:0000313" key="2">
    <source>
        <dbReference type="Proteomes" id="UP000823900"/>
    </source>
</evidence>
<dbReference type="Gene3D" id="3.40.50.2300">
    <property type="match status" value="2"/>
</dbReference>
<reference evidence="1" key="2">
    <citation type="submission" date="2021-04" db="EMBL/GenBank/DDBJ databases">
        <authorList>
            <person name="Gilroy R."/>
        </authorList>
    </citation>
    <scope>NUCLEOTIDE SEQUENCE</scope>
    <source>
        <strain evidence="1">CHK178-16964</strain>
    </source>
</reference>
<dbReference type="EMBL" id="DWZA01000001">
    <property type="protein sequence ID" value="HJA69954.1"/>
    <property type="molecule type" value="Genomic_DNA"/>
</dbReference>
<dbReference type="Pfam" id="PF04392">
    <property type="entry name" value="ABC_sub_bind"/>
    <property type="match status" value="1"/>
</dbReference>
<name>A0A9D2KMB8_9FIRM</name>
<dbReference type="PANTHER" id="PTHR35271:SF1">
    <property type="entry name" value="ABC TRANSPORTER, SUBSTRATE-BINDING LIPOPROTEIN"/>
    <property type="match status" value="1"/>
</dbReference>